<feature type="region of interest" description="Disordered" evidence="3">
    <location>
        <begin position="114"/>
        <end position="133"/>
    </location>
</feature>
<dbReference type="AlphaFoldDB" id="A0A367PBG3"/>
<dbReference type="EMBL" id="QDHA01000088">
    <property type="protein sequence ID" value="RCJ04873.1"/>
    <property type="molecule type" value="Genomic_DNA"/>
</dbReference>
<feature type="chain" id="PRO_5016487463" evidence="2">
    <location>
        <begin position="22"/>
        <end position="485"/>
    </location>
</feature>
<dbReference type="NCBIfam" id="TIGR01845">
    <property type="entry name" value="outer_NodT"/>
    <property type="match status" value="1"/>
</dbReference>
<evidence type="ECO:0000256" key="3">
    <source>
        <dbReference type="SAM" id="MobiDB-lite"/>
    </source>
</evidence>
<dbReference type="Gene3D" id="1.20.1600.10">
    <property type="entry name" value="Outer membrane efflux proteins (OEP)"/>
    <property type="match status" value="1"/>
</dbReference>
<dbReference type="PANTHER" id="PTHR30203:SF32">
    <property type="entry name" value="CATION EFFLUX SYSTEM PROTEIN CUSC"/>
    <property type="match status" value="1"/>
</dbReference>
<dbReference type="Pfam" id="PF02321">
    <property type="entry name" value="OEP"/>
    <property type="match status" value="2"/>
</dbReference>
<evidence type="ECO:0000256" key="1">
    <source>
        <dbReference type="ARBA" id="ARBA00007613"/>
    </source>
</evidence>
<keyword evidence="2" id="KW-0732">Signal</keyword>
<dbReference type="InterPro" id="IPR003423">
    <property type="entry name" value="OMP_efflux"/>
</dbReference>
<dbReference type="RefSeq" id="WP_114135027.1">
    <property type="nucleotide sequence ID" value="NZ_CP068435.1"/>
</dbReference>
<comment type="similarity">
    <text evidence="1 2">Belongs to the outer membrane factor (OMF) (TC 1.B.17) family.</text>
</comment>
<dbReference type="PANTHER" id="PTHR30203">
    <property type="entry name" value="OUTER MEMBRANE CATION EFFLUX PROTEIN"/>
    <property type="match status" value="1"/>
</dbReference>
<reference evidence="4 5" key="1">
    <citation type="submission" date="2018-04" db="EMBL/GenBank/DDBJ databases">
        <title>Cupriavidus necator CR12 genome sequencing and assembly.</title>
        <authorList>
            <person name="Ben Fekih I."/>
            <person name="Mazhar H.S."/>
            <person name="Bello S.K."/>
            <person name="Rensing C."/>
        </authorList>
    </citation>
    <scope>NUCLEOTIDE SEQUENCE [LARGE SCALE GENOMIC DNA]</scope>
    <source>
        <strain evidence="4 5">CR12</strain>
    </source>
</reference>
<organism evidence="4 5">
    <name type="scientific">Cupriavidus necator</name>
    <name type="common">Alcaligenes eutrophus</name>
    <name type="synonym">Ralstonia eutropha</name>
    <dbReference type="NCBI Taxonomy" id="106590"/>
    <lineage>
        <taxon>Bacteria</taxon>
        <taxon>Pseudomonadati</taxon>
        <taxon>Pseudomonadota</taxon>
        <taxon>Betaproteobacteria</taxon>
        <taxon>Burkholderiales</taxon>
        <taxon>Burkholderiaceae</taxon>
        <taxon>Cupriavidus</taxon>
    </lineage>
</organism>
<sequence>MKRYRYAACALLVTLAAGCSLQPVYQRPAAPVSAAFPTGEAYKTASAGTGGATLPAAEIGWRDFLADPRLQRLVELALQNNRDLRVAALNVRKVQAQYRIQNAALYPQVDAGASATAKSTSPGGPTTGAGPSHSYSAGLSASWEIDFFGRLQSLSDAAFEQYLASAHARQAAEILLVSEIADQYLTTLAYDEQLAVTQSTLETAQAAYKIVKLQFDTGTASELDLRLSETTVEQAQANYAAQVRLRAQAENALVLLVGQPLPPDLPPPVRLGDQPILTDIPAGLPSDLLQRRPDILQAEAALRSENANIGAARAAFFPRISLTGTLGTASAALGGLFAGGSSAWSFIPSLVMPIFTAGANQANLDVATVQKDIGIAQYEKAIQTAFREVADGLAARGTYDNQLAAQQRYTDTQQRRLELANMLYTSGTDSYLSVLTAQTDLYNAQQALVTTRLNRLTSLVDLYRSLGGGWIQRTGDAPRQAASAS</sequence>
<evidence type="ECO:0000313" key="5">
    <source>
        <dbReference type="Proteomes" id="UP000253501"/>
    </source>
</evidence>
<keyword evidence="2" id="KW-1134">Transmembrane beta strand</keyword>
<dbReference type="Gene3D" id="2.20.200.10">
    <property type="entry name" value="Outer membrane efflux proteins (OEP)"/>
    <property type="match status" value="1"/>
</dbReference>
<name>A0A367PBG3_CUPNE</name>
<protein>
    <submittedName>
        <fullName evidence="4">Multidrug transporter</fullName>
    </submittedName>
</protein>
<keyword evidence="2" id="KW-0812">Transmembrane</keyword>
<evidence type="ECO:0000256" key="2">
    <source>
        <dbReference type="RuleBase" id="RU362097"/>
    </source>
</evidence>
<dbReference type="GO" id="GO:0015562">
    <property type="term" value="F:efflux transmembrane transporter activity"/>
    <property type="evidence" value="ECO:0007669"/>
    <property type="project" value="InterPro"/>
</dbReference>
<comment type="subcellular location">
    <subcellularLocation>
        <location evidence="2">Cell membrane</location>
        <topology evidence="2">Lipid-anchor</topology>
    </subcellularLocation>
</comment>
<keyword evidence="2" id="KW-0449">Lipoprotein</keyword>
<dbReference type="PROSITE" id="PS51257">
    <property type="entry name" value="PROKAR_LIPOPROTEIN"/>
    <property type="match status" value="1"/>
</dbReference>
<dbReference type="Proteomes" id="UP000253501">
    <property type="component" value="Unassembled WGS sequence"/>
</dbReference>
<dbReference type="GO" id="GO:0005886">
    <property type="term" value="C:plasma membrane"/>
    <property type="evidence" value="ECO:0007669"/>
    <property type="project" value="UniProtKB-SubCell"/>
</dbReference>
<keyword evidence="2" id="KW-0564">Palmitate</keyword>
<dbReference type="InterPro" id="IPR010131">
    <property type="entry name" value="MdtP/NodT-like"/>
</dbReference>
<proteinExistence type="inferred from homology"/>
<gene>
    <name evidence="4" type="ORF">DDK22_29715</name>
</gene>
<keyword evidence="2" id="KW-0472">Membrane</keyword>
<accession>A0A367PBG3</accession>
<comment type="caution">
    <text evidence="4">The sequence shown here is derived from an EMBL/GenBank/DDBJ whole genome shotgun (WGS) entry which is preliminary data.</text>
</comment>
<feature type="compositionally biased region" description="Low complexity" evidence="3">
    <location>
        <begin position="119"/>
        <end position="132"/>
    </location>
</feature>
<evidence type="ECO:0000313" key="4">
    <source>
        <dbReference type="EMBL" id="RCJ04873.1"/>
    </source>
</evidence>
<feature type="signal peptide" evidence="2">
    <location>
        <begin position="1"/>
        <end position="21"/>
    </location>
</feature>
<dbReference type="SUPFAM" id="SSF56954">
    <property type="entry name" value="Outer membrane efflux proteins (OEP)"/>
    <property type="match status" value="1"/>
</dbReference>